<sequence length="281" mass="31803">MSRHNKYKLSRAEALRQVDPIVDRYLKYLTADAEDTEILSHDPTRRDAIIAQLYADPNVKPSCWPRDIVGTDPSPEECDEYLAQADAAIDKLTPPQSLEDRVTRCHIATAAILVLQEYKWGYALQDYYDLQDKVFVQYNDKFADWMKNVFPQFRAQHPNVGLGGHPTCSSSMRQPSLSYQTPLIPPPMQNPGSPKAFSAEEVANFLSSPHTLLGKQFRSSPPPVDGHDYEGMWEVESYTTRMPQGRIDYEFVILLKDFGSVAIPMGQEEVKLLLTHSVIVA</sequence>
<dbReference type="EMBL" id="JAPEVG010000059">
    <property type="protein sequence ID" value="KAJ8488710.1"/>
    <property type="molecule type" value="Genomic_DNA"/>
</dbReference>
<reference evidence="1" key="1">
    <citation type="submission" date="2022-11" db="EMBL/GenBank/DDBJ databases">
        <title>Genome Sequence of Cubamyces cubensis.</title>
        <authorList>
            <person name="Buettner E."/>
        </authorList>
    </citation>
    <scope>NUCLEOTIDE SEQUENCE</scope>
    <source>
        <strain evidence="1">MPL-01</strain>
    </source>
</reference>
<dbReference type="Proteomes" id="UP001215151">
    <property type="component" value="Unassembled WGS sequence"/>
</dbReference>
<organism evidence="1 2">
    <name type="scientific">Trametes cubensis</name>
    <dbReference type="NCBI Taxonomy" id="1111947"/>
    <lineage>
        <taxon>Eukaryota</taxon>
        <taxon>Fungi</taxon>
        <taxon>Dikarya</taxon>
        <taxon>Basidiomycota</taxon>
        <taxon>Agaricomycotina</taxon>
        <taxon>Agaricomycetes</taxon>
        <taxon>Polyporales</taxon>
        <taxon>Polyporaceae</taxon>
        <taxon>Trametes</taxon>
    </lineage>
</organism>
<gene>
    <name evidence="1" type="ORF">ONZ51_g3406</name>
</gene>
<protein>
    <submittedName>
        <fullName evidence="1">Uncharacterized protein</fullName>
    </submittedName>
</protein>
<evidence type="ECO:0000313" key="1">
    <source>
        <dbReference type="EMBL" id="KAJ8488710.1"/>
    </source>
</evidence>
<proteinExistence type="predicted"/>
<accession>A0AAD7TYX3</accession>
<name>A0AAD7TYX3_9APHY</name>
<comment type="caution">
    <text evidence="1">The sequence shown here is derived from an EMBL/GenBank/DDBJ whole genome shotgun (WGS) entry which is preliminary data.</text>
</comment>
<evidence type="ECO:0000313" key="2">
    <source>
        <dbReference type="Proteomes" id="UP001215151"/>
    </source>
</evidence>
<keyword evidence="2" id="KW-1185">Reference proteome</keyword>
<dbReference type="AlphaFoldDB" id="A0AAD7TYX3"/>